<reference evidence="2 3" key="1">
    <citation type="submission" date="2017-06" db="EMBL/GenBank/DDBJ databases">
        <title>Novel microbial phyla capable of carbon fixation and sulfur reduction in deep-sea sediments.</title>
        <authorList>
            <person name="Huang J."/>
            <person name="Baker B."/>
            <person name="Wang Y."/>
        </authorList>
    </citation>
    <scope>NUCLEOTIDE SEQUENCE [LARGE SCALE GENOMIC DNA]</scope>
    <source>
        <strain evidence="2">B3_LCP</strain>
    </source>
</reference>
<dbReference type="AlphaFoldDB" id="A0A532UYD9"/>
<feature type="domain" description="Guanylate kinase-like" evidence="1">
    <location>
        <begin position="21"/>
        <end position="202"/>
    </location>
</feature>
<dbReference type="InterPro" id="IPR008144">
    <property type="entry name" value="Guanylate_kin-like_dom"/>
</dbReference>
<accession>A0A532UYD9</accession>
<evidence type="ECO:0000313" key="3">
    <source>
        <dbReference type="Proteomes" id="UP000319619"/>
    </source>
</evidence>
<gene>
    <name evidence="2" type="ORF">CEE37_09465</name>
</gene>
<evidence type="ECO:0000313" key="2">
    <source>
        <dbReference type="EMBL" id="TKJ39955.1"/>
    </source>
</evidence>
<protein>
    <recommendedName>
        <fullName evidence="1">Guanylate kinase-like domain-containing protein</fullName>
    </recommendedName>
</protein>
<dbReference type="InterPro" id="IPR008145">
    <property type="entry name" value="GK/Ca_channel_bsu"/>
</dbReference>
<comment type="caution">
    <text evidence="2">The sequence shown here is derived from an EMBL/GenBank/DDBJ whole genome shotgun (WGS) entry which is preliminary data.</text>
</comment>
<evidence type="ECO:0000259" key="1">
    <source>
        <dbReference type="PROSITE" id="PS50052"/>
    </source>
</evidence>
<dbReference type="PROSITE" id="PS50052">
    <property type="entry name" value="GUANYLATE_KINASE_2"/>
    <property type="match status" value="1"/>
</dbReference>
<dbReference type="InterPro" id="IPR027417">
    <property type="entry name" value="P-loop_NTPase"/>
</dbReference>
<dbReference type="EMBL" id="NJBN01000006">
    <property type="protein sequence ID" value="TKJ39955.1"/>
    <property type="molecule type" value="Genomic_DNA"/>
</dbReference>
<dbReference type="SUPFAM" id="SSF52540">
    <property type="entry name" value="P-loop containing nucleoside triphosphate hydrolases"/>
    <property type="match status" value="1"/>
</dbReference>
<proteinExistence type="predicted"/>
<name>A0A532UYD9_UNCL8</name>
<dbReference type="Gene3D" id="3.40.50.300">
    <property type="entry name" value="P-loop containing nucleotide triphosphate hydrolases"/>
    <property type="match status" value="1"/>
</dbReference>
<organism evidence="2 3">
    <name type="scientific">candidate division LCP-89 bacterium B3_LCP</name>
    <dbReference type="NCBI Taxonomy" id="2012998"/>
    <lineage>
        <taxon>Bacteria</taxon>
        <taxon>Pseudomonadati</taxon>
        <taxon>Bacteria division LCP-89</taxon>
    </lineage>
</organism>
<sequence>MHYQWFSSFDTVSRQKDVMVNRFLVIAGPSGVGKSVLATALSKINTVYIILRNYTTRDSRPTDSPGHFAYLSDQDFIQTHDKRQFFMCRLEPPPMYGYKTKELSLILASGKRPTLMFRHSGIKYILESLGGVPTVFIEGDPKEVARHSRNKISPPTDKDVMNTISANRQLQDLMTQRQFRWLRITNNYGGNAEVRTLANTVNEFLSNTDEP</sequence>
<dbReference type="Proteomes" id="UP000319619">
    <property type="component" value="Unassembled WGS sequence"/>
</dbReference>
<dbReference type="Pfam" id="PF00625">
    <property type="entry name" value="Guanylate_kin"/>
    <property type="match status" value="1"/>
</dbReference>